<keyword evidence="1" id="KW-1133">Transmembrane helix</keyword>
<evidence type="ECO:0000313" key="2">
    <source>
        <dbReference type="EMBL" id="MBS7525934.1"/>
    </source>
</evidence>
<feature type="transmembrane region" description="Helical" evidence="1">
    <location>
        <begin position="33"/>
        <end position="52"/>
    </location>
</feature>
<accession>A0ABS5PNG1</accession>
<gene>
    <name evidence="2" type="ORF">KHM83_04485</name>
</gene>
<evidence type="ECO:0000313" key="3">
    <source>
        <dbReference type="Proteomes" id="UP000746471"/>
    </source>
</evidence>
<comment type="caution">
    <text evidence="2">The sequence shown here is derived from an EMBL/GenBank/DDBJ whole genome shotgun (WGS) entry which is preliminary data.</text>
</comment>
<protein>
    <submittedName>
        <fullName evidence="2">Uncharacterized protein</fullName>
    </submittedName>
</protein>
<evidence type="ECO:0000256" key="1">
    <source>
        <dbReference type="SAM" id="Phobius"/>
    </source>
</evidence>
<keyword evidence="1" id="KW-0472">Membrane</keyword>
<dbReference type="Proteomes" id="UP000746471">
    <property type="component" value="Unassembled WGS sequence"/>
</dbReference>
<sequence>MMRRNATIVIQFLAGILFGISSVLYFIGGKVLLGFIFLALTLVYLMLGVFYVKHYKG</sequence>
<reference evidence="2 3" key="1">
    <citation type="submission" date="2021-05" db="EMBL/GenBank/DDBJ databases">
        <title>Fusibacter ferrireducens sp. nov., an anaerobic, sulfur- and Fe-reducing bacterium isolated from the mangrove sediment.</title>
        <authorList>
            <person name="Qiu D."/>
        </authorList>
    </citation>
    <scope>NUCLEOTIDE SEQUENCE [LARGE SCALE GENOMIC DNA]</scope>
    <source>
        <strain evidence="2 3">DSM 12116</strain>
    </source>
</reference>
<organism evidence="2 3">
    <name type="scientific">Fusibacter paucivorans</name>
    <dbReference type="NCBI Taxonomy" id="76009"/>
    <lineage>
        <taxon>Bacteria</taxon>
        <taxon>Bacillati</taxon>
        <taxon>Bacillota</taxon>
        <taxon>Clostridia</taxon>
        <taxon>Eubacteriales</taxon>
        <taxon>Eubacteriales Family XII. Incertae Sedis</taxon>
        <taxon>Fusibacter</taxon>
    </lineage>
</organism>
<dbReference type="EMBL" id="JAHBCL010000006">
    <property type="protein sequence ID" value="MBS7525934.1"/>
    <property type="molecule type" value="Genomic_DNA"/>
</dbReference>
<proteinExistence type="predicted"/>
<keyword evidence="1" id="KW-0812">Transmembrane</keyword>
<name>A0ABS5PNG1_9FIRM</name>
<feature type="transmembrane region" description="Helical" evidence="1">
    <location>
        <begin position="7"/>
        <end position="27"/>
    </location>
</feature>
<dbReference type="RefSeq" id="WP_213235720.1">
    <property type="nucleotide sequence ID" value="NZ_JAHBCL010000006.1"/>
</dbReference>
<keyword evidence="3" id="KW-1185">Reference proteome</keyword>